<dbReference type="Pfam" id="PF04463">
    <property type="entry name" value="2-thiour_desulf"/>
    <property type="match status" value="1"/>
</dbReference>
<dbReference type="PIRSF" id="PIRSF037004">
    <property type="entry name" value="UCP037004"/>
    <property type="match status" value="1"/>
</dbReference>
<dbReference type="EMBL" id="JAFNAA010000002">
    <property type="protein sequence ID" value="MBO1107147.1"/>
    <property type="molecule type" value="Genomic_DNA"/>
</dbReference>
<protein>
    <submittedName>
        <fullName evidence="2">DUF1722 domain-containing protein</fullName>
    </submittedName>
</protein>
<feature type="domain" description="DUF1722" evidence="1">
    <location>
        <begin position="190"/>
        <end position="306"/>
    </location>
</feature>
<comment type="caution">
    <text evidence="2">The sequence shown here is derived from an EMBL/GenBank/DDBJ whole genome shotgun (WGS) entry which is preliminary data.</text>
</comment>
<evidence type="ECO:0000259" key="1">
    <source>
        <dbReference type="Pfam" id="PF08349"/>
    </source>
</evidence>
<gene>
    <name evidence="2" type="ORF">J2R62_02725</name>
</gene>
<dbReference type="Proteomes" id="UP000664658">
    <property type="component" value="Unassembled WGS sequence"/>
</dbReference>
<reference evidence="2" key="1">
    <citation type="submission" date="2021-03" db="EMBL/GenBank/DDBJ databases">
        <title>Plesiomonas shigelloides zfcc0051, isolated from zebrafish feces.</title>
        <authorList>
            <person name="Vanderhoek Z."/>
            <person name="Gaulke C."/>
        </authorList>
    </citation>
    <scope>NUCLEOTIDE SEQUENCE</scope>
    <source>
        <strain evidence="2">Zfcc0051</strain>
    </source>
</reference>
<name>A0A8I1W3E9_PLESH</name>
<dbReference type="PANTHER" id="PTHR30087:SF0">
    <property type="entry name" value="INNER MEMBRANE PROTEIN"/>
    <property type="match status" value="1"/>
</dbReference>
<proteinExistence type="predicted"/>
<dbReference type="RefSeq" id="WP_207541585.1">
    <property type="nucleotide sequence ID" value="NZ_JAFNAA010000002.1"/>
</dbReference>
<evidence type="ECO:0000313" key="2">
    <source>
        <dbReference type="EMBL" id="MBO1107147.1"/>
    </source>
</evidence>
<organism evidence="2 3">
    <name type="scientific">Plesiomonas shigelloides</name>
    <name type="common">Aeromonas shigelloides</name>
    <dbReference type="NCBI Taxonomy" id="703"/>
    <lineage>
        <taxon>Bacteria</taxon>
        <taxon>Pseudomonadati</taxon>
        <taxon>Pseudomonadota</taxon>
        <taxon>Gammaproteobacteria</taxon>
        <taxon>Enterobacterales</taxon>
        <taxon>Enterobacteriaceae</taxon>
        <taxon>Plesiomonas</taxon>
    </lineage>
</organism>
<dbReference type="Pfam" id="PF08349">
    <property type="entry name" value="DUF1722"/>
    <property type="match status" value="1"/>
</dbReference>
<evidence type="ECO:0000313" key="3">
    <source>
        <dbReference type="Proteomes" id="UP000664658"/>
    </source>
</evidence>
<dbReference type="InterPro" id="IPR017087">
    <property type="entry name" value="UCP037004"/>
</dbReference>
<dbReference type="InterPro" id="IPR013560">
    <property type="entry name" value="DUF1722"/>
</dbReference>
<sequence length="315" mass="35977">MSTLIPVGISACVLGESVRFDGGHKRLPFATDHLKPYVRFYPVCPEMAIGMPSPRPAIRLIRGEEGLQLVGSSQDLNVTEAMQAFSREKVASLSHLCGYIVCAKSPTCGMERVKVYDAAGKGAEKVGVGLYTQELMRQMPWLPVEEDGRLNDPVLRENFVTRIFALHDFYRQCEAGMTRGKLVAFHSRYKLLIMAHSQADYRALGRRVADLDAMPFDELLIAYRDHLMQALSKRPTRKNHSNVLQHIQGYFSRQLSSRQRKELSHLIDRYRRGTQPLLAPLTLLRHYLEEHPDPYLTQQVYFEPYPEVLLLRYGS</sequence>
<dbReference type="InterPro" id="IPR007553">
    <property type="entry name" value="2-thiour_desulf"/>
</dbReference>
<dbReference type="PANTHER" id="PTHR30087">
    <property type="entry name" value="INNER MEMBRANE PROTEIN"/>
    <property type="match status" value="1"/>
</dbReference>
<dbReference type="AlphaFoldDB" id="A0A8I1W3E9"/>
<accession>A0A8I1W3E9</accession>